<evidence type="ECO:0000313" key="2">
    <source>
        <dbReference type="Proteomes" id="UP000183832"/>
    </source>
</evidence>
<evidence type="ECO:0000313" key="1">
    <source>
        <dbReference type="EMBL" id="CRL08299.1"/>
    </source>
</evidence>
<proteinExistence type="predicted"/>
<accession>A0A1J1J7C5</accession>
<reference evidence="1 2" key="1">
    <citation type="submission" date="2015-04" db="EMBL/GenBank/DDBJ databases">
        <authorList>
            <person name="Syromyatnikov M.Y."/>
            <person name="Popov V.N."/>
        </authorList>
    </citation>
    <scope>NUCLEOTIDE SEQUENCE [LARGE SCALE GENOMIC DNA]</scope>
</reference>
<dbReference type="Proteomes" id="UP000183832">
    <property type="component" value="Unassembled WGS sequence"/>
</dbReference>
<protein>
    <submittedName>
        <fullName evidence="1">CLUMA_CG021605, isoform A</fullName>
    </submittedName>
</protein>
<gene>
    <name evidence="1" type="ORF">CLUMA_CG021605</name>
</gene>
<dbReference type="AlphaFoldDB" id="A0A1J1J7C5"/>
<organism evidence="1 2">
    <name type="scientific">Clunio marinus</name>
    <dbReference type="NCBI Taxonomy" id="568069"/>
    <lineage>
        <taxon>Eukaryota</taxon>
        <taxon>Metazoa</taxon>
        <taxon>Ecdysozoa</taxon>
        <taxon>Arthropoda</taxon>
        <taxon>Hexapoda</taxon>
        <taxon>Insecta</taxon>
        <taxon>Pterygota</taxon>
        <taxon>Neoptera</taxon>
        <taxon>Endopterygota</taxon>
        <taxon>Diptera</taxon>
        <taxon>Nematocera</taxon>
        <taxon>Chironomoidea</taxon>
        <taxon>Chironomidae</taxon>
        <taxon>Clunio</taxon>
    </lineage>
</organism>
<sequence>MKEKQESERVSLGNDDEYFNNKKYYDTIELCELVGDDEETLNQSRSLNSVLLNYQLDYFMRRLSLLLLPARYELTSKNLQMNMENEIFSKL</sequence>
<name>A0A1J1J7C5_9DIPT</name>
<keyword evidence="2" id="KW-1185">Reference proteome</keyword>
<dbReference type="EMBL" id="CVRI01000075">
    <property type="protein sequence ID" value="CRL08299.1"/>
    <property type="molecule type" value="Genomic_DNA"/>
</dbReference>